<reference evidence="1 2" key="1">
    <citation type="journal article" date="2022" name="Plant J.">
        <title>Chromosome-level genome of Camellia lanceoleosa provides a valuable resource for understanding genome evolution and self-incompatibility.</title>
        <authorList>
            <person name="Gong W."/>
            <person name="Xiao S."/>
            <person name="Wang L."/>
            <person name="Liao Z."/>
            <person name="Chang Y."/>
            <person name="Mo W."/>
            <person name="Hu G."/>
            <person name="Li W."/>
            <person name="Zhao G."/>
            <person name="Zhu H."/>
            <person name="Hu X."/>
            <person name="Ji K."/>
            <person name="Xiang X."/>
            <person name="Song Q."/>
            <person name="Yuan D."/>
            <person name="Jin S."/>
            <person name="Zhang L."/>
        </authorList>
    </citation>
    <scope>NUCLEOTIDE SEQUENCE [LARGE SCALE GENOMIC DNA]</scope>
    <source>
        <strain evidence="1">SQ_2022a</strain>
    </source>
</reference>
<dbReference type="EMBL" id="CM045762">
    <property type="protein sequence ID" value="KAI8010836.1"/>
    <property type="molecule type" value="Genomic_DNA"/>
</dbReference>
<organism evidence="1 2">
    <name type="scientific">Camellia lanceoleosa</name>
    <dbReference type="NCBI Taxonomy" id="1840588"/>
    <lineage>
        <taxon>Eukaryota</taxon>
        <taxon>Viridiplantae</taxon>
        <taxon>Streptophyta</taxon>
        <taxon>Embryophyta</taxon>
        <taxon>Tracheophyta</taxon>
        <taxon>Spermatophyta</taxon>
        <taxon>Magnoliopsida</taxon>
        <taxon>eudicotyledons</taxon>
        <taxon>Gunneridae</taxon>
        <taxon>Pentapetalae</taxon>
        <taxon>asterids</taxon>
        <taxon>Ericales</taxon>
        <taxon>Theaceae</taxon>
        <taxon>Camellia</taxon>
    </lineage>
</organism>
<sequence length="181" mass="20748">MAASPYALEHGVRLCTTSESRYKWNEGHTLDYNPCVADYNSLHLQRRISATNSSLTLLKPMDATPYHHFHLRQFDSELFLLLFLLQQTDTYHHVWAGGGLLALRGDEQEEIVTLSVFTKSPRRGKKLPSFKRRESEDGTSGGEESMDPYEDFKASMMEMILMKHLFEDERLAVVGCFLSLN</sequence>
<protein>
    <submittedName>
        <fullName evidence="1">Transcription repressor OFP7</fullName>
    </submittedName>
</protein>
<keyword evidence="2" id="KW-1185">Reference proteome</keyword>
<name>A0ACC0HFM2_9ERIC</name>
<proteinExistence type="predicted"/>
<accession>A0ACC0HFM2</accession>
<dbReference type="Proteomes" id="UP001060215">
    <property type="component" value="Chromosome 5"/>
</dbReference>
<comment type="caution">
    <text evidence="1">The sequence shown here is derived from an EMBL/GenBank/DDBJ whole genome shotgun (WGS) entry which is preliminary data.</text>
</comment>
<evidence type="ECO:0000313" key="1">
    <source>
        <dbReference type="EMBL" id="KAI8010836.1"/>
    </source>
</evidence>
<gene>
    <name evidence="1" type="ORF">LOK49_LG06G00234</name>
</gene>
<evidence type="ECO:0000313" key="2">
    <source>
        <dbReference type="Proteomes" id="UP001060215"/>
    </source>
</evidence>